<dbReference type="Proteomes" id="UP000734823">
    <property type="component" value="Unassembled WGS sequence"/>
</dbReference>
<accession>A0ABR7LBI8</accession>
<dbReference type="RefSeq" id="WP_187222752.1">
    <property type="nucleotide sequence ID" value="NZ_JABVED010000012.1"/>
</dbReference>
<keyword evidence="2" id="KW-1185">Reference proteome</keyword>
<sequence length="137" mass="14734">MDDRRAAMLRSAGLELVGTAESAGGLLPEQAWRRVINLDVVPAAEIDDDDLDRVDAEWRRLADEHGLVSDDGSFLISPPGPGALRLPWVLVRLTAATKLAEQLHASPGRPEFVTAALDGHVVLGVTSEEHGVWVVRG</sequence>
<comment type="caution">
    <text evidence="1">The sequence shown here is derived from an EMBL/GenBank/DDBJ whole genome shotgun (WGS) entry which is preliminary data.</text>
</comment>
<dbReference type="EMBL" id="JABVED010000012">
    <property type="protein sequence ID" value="MBC6449734.1"/>
    <property type="molecule type" value="Genomic_DNA"/>
</dbReference>
<evidence type="ECO:0000313" key="1">
    <source>
        <dbReference type="EMBL" id="MBC6449734.1"/>
    </source>
</evidence>
<proteinExistence type="predicted"/>
<gene>
    <name evidence="1" type="ORF">GPZ80_21455</name>
</gene>
<reference evidence="1 2" key="1">
    <citation type="submission" date="2020-06" db="EMBL/GenBank/DDBJ databases">
        <title>Actinokineospora xiongansis sp. nov., isolated from soil of Baiyangdian.</title>
        <authorList>
            <person name="Zhang X."/>
        </authorList>
    </citation>
    <scope>NUCLEOTIDE SEQUENCE [LARGE SCALE GENOMIC DNA]</scope>
    <source>
        <strain evidence="1 2">HBU206404</strain>
    </source>
</reference>
<organism evidence="1 2">
    <name type="scientific">Actinokineospora xionganensis</name>
    <dbReference type="NCBI Taxonomy" id="2684470"/>
    <lineage>
        <taxon>Bacteria</taxon>
        <taxon>Bacillati</taxon>
        <taxon>Actinomycetota</taxon>
        <taxon>Actinomycetes</taxon>
        <taxon>Pseudonocardiales</taxon>
        <taxon>Pseudonocardiaceae</taxon>
        <taxon>Actinokineospora</taxon>
    </lineage>
</organism>
<protein>
    <submittedName>
        <fullName evidence="1">Uncharacterized protein</fullName>
    </submittedName>
</protein>
<evidence type="ECO:0000313" key="2">
    <source>
        <dbReference type="Proteomes" id="UP000734823"/>
    </source>
</evidence>
<name>A0ABR7LBI8_9PSEU</name>